<accession>A0AAV2LFU1</accession>
<dbReference type="AlphaFoldDB" id="A0AAV2LFU1"/>
<reference evidence="1 2" key="1">
    <citation type="submission" date="2024-04" db="EMBL/GenBank/DDBJ databases">
        <authorList>
            <person name="Waldvogel A.-M."/>
            <person name="Schoenle A."/>
        </authorList>
    </citation>
    <scope>NUCLEOTIDE SEQUENCE [LARGE SCALE GENOMIC DNA]</scope>
</reference>
<name>A0AAV2LFU1_KNICA</name>
<proteinExistence type="predicted"/>
<evidence type="ECO:0000313" key="2">
    <source>
        <dbReference type="Proteomes" id="UP001497482"/>
    </source>
</evidence>
<keyword evidence="2" id="KW-1185">Reference proteome</keyword>
<protein>
    <submittedName>
        <fullName evidence="1">Uncharacterized protein</fullName>
    </submittedName>
</protein>
<dbReference type="EMBL" id="OZ035845">
    <property type="protein sequence ID" value="CAL1599107.1"/>
    <property type="molecule type" value="Genomic_DNA"/>
</dbReference>
<dbReference type="Proteomes" id="UP001497482">
    <property type="component" value="Chromosome 23"/>
</dbReference>
<sequence length="74" mass="7919">MRYKTLESADICSQIPPSQLGKALSCCEGLSIDVAGDRHQQVPEAAKLSDCCKLMLAGGSWLVALLALHFQPGF</sequence>
<gene>
    <name evidence="1" type="ORF">KC01_LOCUS27430</name>
</gene>
<organism evidence="1 2">
    <name type="scientific">Knipowitschia caucasica</name>
    <name type="common">Caucasian dwarf goby</name>
    <name type="synonym">Pomatoschistus caucasicus</name>
    <dbReference type="NCBI Taxonomy" id="637954"/>
    <lineage>
        <taxon>Eukaryota</taxon>
        <taxon>Metazoa</taxon>
        <taxon>Chordata</taxon>
        <taxon>Craniata</taxon>
        <taxon>Vertebrata</taxon>
        <taxon>Euteleostomi</taxon>
        <taxon>Actinopterygii</taxon>
        <taxon>Neopterygii</taxon>
        <taxon>Teleostei</taxon>
        <taxon>Neoteleostei</taxon>
        <taxon>Acanthomorphata</taxon>
        <taxon>Gobiaria</taxon>
        <taxon>Gobiiformes</taxon>
        <taxon>Gobioidei</taxon>
        <taxon>Gobiidae</taxon>
        <taxon>Gobiinae</taxon>
        <taxon>Knipowitschia</taxon>
    </lineage>
</organism>
<evidence type="ECO:0000313" key="1">
    <source>
        <dbReference type="EMBL" id="CAL1599107.1"/>
    </source>
</evidence>